<evidence type="ECO:0008006" key="3">
    <source>
        <dbReference type="Google" id="ProtNLM"/>
    </source>
</evidence>
<dbReference type="RefSeq" id="WP_379955417.1">
    <property type="nucleotide sequence ID" value="NZ_JAUYVI010000003.1"/>
</dbReference>
<evidence type="ECO:0000313" key="2">
    <source>
        <dbReference type="Proteomes" id="UP001230156"/>
    </source>
</evidence>
<organism evidence="1 2">
    <name type="scientific">Dongia sedimenti</name>
    <dbReference type="NCBI Taxonomy" id="3064282"/>
    <lineage>
        <taxon>Bacteria</taxon>
        <taxon>Pseudomonadati</taxon>
        <taxon>Pseudomonadota</taxon>
        <taxon>Alphaproteobacteria</taxon>
        <taxon>Rhodospirillales</taxon>
        <taxon>Dongiaceae</taxon>
        <taxon>Dongia</taxon>
    </lineage>
</organism>
<dbReference type="EMBL" id="JAUYVI010000003">
    <property type="protein sequence ID" value="MDQ7247972.1"/>
    <property type="molecule type" value="Genomic_DNA"/>
</dbReference>
<proteinExistence type="predicted"/>
<sequence>MSAMAASAAQETTQAQMRAPHLLADLRKEDILDEPYAHFTRGNVVPADVYAALEADFPSLDMILNGRTAGSNQAVRMTVKQVLNDRRISPLWREFFEYHTSGEYWRDVVRLFGDRFRRAFPNLEERMGRRYEDWRVVPRGFAGEADIHLDCQFVMNTPVTEVGSVKPAHVDLCDKIFSALFYFREAGDNTPGGDFEVYRWRRSPRFIKHRSMDRDVEMVKIVKYEANAYACFLNSEQAVHGVSPRGITNIPRRYINFIAELPMKAFEPKQLTGWQKVWYRNDVQAASQDERY</sequence>
<accession>A0ABU0YJS7</accession>
<dbReference type="Proteomes" id="UP001230156">
    <property type="component" value="Unassembled WGS sequence"/>
</dbReference>
<evidence type="ECO:0000313" key="1">
    <source>
        <dbReference type="EMBL" id="MDQ7247972.1"/>
    </source>
</evidence>
<keyword evidence="2" id="KW-1185">Reference proteome</keyword>
<reference evidence="2" key="1">
    <citation type="submission" date="2023-08" db="EMBL/GenBank/DDBJ databases">
        <title>Rhodospirillaceae gen. nov., a novel taxon isolated from the Yangtze River Yuezi River estuary sludge.</title>
        <authorList>
            <person name="Ruan L."/>
        </authorList>
    </citation>
    <scope>NUCLEOTIDE SEQUENCE [LARGE SCALE GENOMIC DNA]</scope>
    <source>
        <strain evidence="2">R-7</strain>
    </source>
</reference>
<gene>
    <name evidence="1" type="ORF">Q8A70_09860</name>
</gene>
<protein>
    <recommendedName>
        <fullName evidence="3">2OG-Fe(II) oxygenase</fullName>
    </recommendedName>
</protein>
<name>A0ABU0YJS7_9PROT</name>
<comment type="caution">
    <text evidence="1">The sequence shown here is derived from an EMBL/GenBank/DDBJ whole genome shotgun (WGS) entry which is preliminary data.</text>
</comment>